<feature type="transmembrane region" description="Helical" evidence="1">
    <location>
        <begin position="90"/>
        <end position="109"/>
    </location>
</feature>
<accession>A0AB39KSV2</accession>
<dbReference type="Gene3D" id="3.55.50.30">
    <property type="match status" value="1"/>
</dbReference>
<name>A0AB39KSV2_9CAUL</name>
<protein>
    <submittedName>
        <fullName evidence="4">FecR domain-containing protein</fullName>
    </submittedName>
</protein>
<organism evidence="4">
    <name type="scientific">Caulobacter sp. 73W</name>
    <dbReference type="NCBI Taxonomy" id="3161137"/>
    <lineage>
        <taxon>Bacteria</taxon>
        <taxon>Pseudomonadati</taxon>
        <taxon>Pseudomonadota</taxon>
        <taxon>Alphaproteobacteria</taxon>
        <taxon>Caulobacterales</taxon>
        <taxon>Caulobacteraceae</taxon>
        <taxon>Caulobacter</taxon>
    </lineage>
</organism>
<dbReference type="AlphaFoldDB" id="A0AB39KSV2"/>
<dbReference type="InterPro" id="IPR006860">
    <property type="entry name" value="FecR"/>
</dbReference>
<keyword evidence="1" id="KW-1133">Transmembrane helix</keyword>
<evidence type="ECO:0000256" key="1">
    <source>
        <dbReference type="SAM" id="Phobius"/>
    </source>
</evidence>
<dbReference type="PIRSF" id="PIRSF018266">
    <property type="entry name" value="FecR"/>
    <property type="match status" value="1"/>
</dbReference>
<dbReference type="Gene3D" id="2.60.120.1440">
    <property type="match status" value="1"/>
</dbReference>
<dbReference type="RefSeq" id="WP_369059291.1">
    <property type="nucleotide sequence ID" value="NZ_CP158375.1"/>
</dbReference>
<dbReference type="PANTHER" id="PTHR30273:SF2">
    <property type="entry name" value="PROTEIN FECR"/>
    <property type="match status" value="1"/>
</dbReference>
<evidence type="ECO:0000313" key="4">
    <source>
        <dbReference type="EMBL" id="XDO96439.1"/>
    </source>
</evidence>
<reference evidence="4" key="1">
    <citation type="submission" date="2024-06" db="EMBL/GenBank/DDBJ databases">
        <title>Caulobacter inopinatus, sp. nov.</title>
        <authorList>
            <person name="Donachie S.P."/>
        </authorList>
    </citation>
    <scope>NUCLEOTIDE SEQUENCE</scope>
    <source>
        <strain evidence="4">73W</strain>
    </source>
</reference>
<dbReference type="InterPro" id="IPR012373">
    <property type="entry name" value="Ferrdict_sens_TM"/>
</dbReference>
<dbReference type="GO" id="GO:0016989">
    <property type="term" value="F:sigma factor antagonist activity"/>
    <property type="evidence" value="ECO:0007669"/>
    <property type="project" value="TreeGrafter"/>
</dbReference>
<gene>
    <name evidence="4" type="ORF">ABOZ73_16945</name>
</gene>
<dbReference type="Pfam" id="PF04773">
    <property type="entry name" value="FecR"/>
    <property type="match status" value="1"/>
</dbReference>
<dbReference type="EMBL" id="CP158375">
    <property type="protein sequence ID" value="XDO96439.1"/>
    <property type="molecule type" value="Genomic_DNA"/>
</dbReference>
<evidence type="ECO:0000259" key="3">
    <source>
        <dbReference type="Pfam" id="PF16220"/>
    </source>
</evidence>
<keyword evidence="1" id="KW-0472">Membrane</keyword>
<feature type="domain" description="FecR protein" evidence="2">
    <location>
        <begin position="127"/>
        <end position="219"/>
    </location>
</feature>
<dbReference type="InterPro" id="IPR032623">
    <property type="entry name" value="FecR_N"/>
</dbReference>
<feature type="domain" description="FecR N-terminal" evidence="3">
    <location>
        <begin position="16"/>
        <end position="53"/>
    </location>
</feature>
<dbReference type="PANTHER" id="PTHR30273">
    <property type="entry name" value="PERIPLASMIC SIGNAL SENSOR AND SIGMA FACTOR ACTIVATOR FECR-RELATED"/>
    <property type="match status" value="1"/>
</dbReference>
<evidence type="ECO:0000259" key="2">
    <source>
        <dbReference type="Pfam" id="PF04773"/>
    </source>
</evidence>
<proteinExistence type="predicted"/>
<sequence length="337" mass="36708">MNDNRPKHGSPGEPDAAGWFVLLQRDPRDEALRRRFEAWLNASYDNQAEWTRVSLSWDAMGLMRDEPQVLRAREALKTDLADRSAMPFRWAAAVAAIVLLGGAALFTGLSVTAPRQPTAAAMRDVAVYRTAVGDQRIVSLADGSRATLSTDTELRITEWGAKRGLTLVKGEAFFEVAKDPAHPFVVTAGGRTVTALGTAFNVRLDPDHWSVALLEGKVRVASLTSAASTDLLPGARLVQYGSKDWAVNRVDVQRVSAWRNGDVIFDDQPLSAIVAEMNRYSNRKIHLGDRDLAQTPLSGRFKTGDVGGFVATLEAYGVARVEQSGPTQIDLVSPTPR</sequence>
<dbReference type="Pfam" id="PF16220">
    <property type="entry name" value="DUF4880"/>
    <property type="match status" value="1"/>
</dbReference>
<keyword evidence="1" id="KW-0812">Transmembrane</keyword>